<comment type="caution">
    <text evidence="1">The sequence shown here is derived from an EMBL/GenBank/DDBJ whole genome shotgun (WGS) entry which is preliminary data.</text>
</comment>
<name>A0A0B0DC95_9MICC</name>
<dbReference type="GO" id="GO:0003676">
    <property type="term" value="F:nucleic acid binding"/>
    <property type="evidence" value="ECO:0007669"/>
    <property type="project" value="InterPro"/>
</dbReference>
<evidence type="ECO:0000313" key="2">
    <source>
        <dbReference type="Proteomes" id="UP000030664"/>
    </source>
</evidence>
<organism evidence="1 2">
    <name type="scientific">Kocuria marina</name>
    <dbReference type="NCBI Taxonomy" id="223184"/>
    <lineage>
        <taxon>Bacteria</taxon>
        <taxon>Bacillati</taxon>
        <taxon>Actinomycetota</taxon>
        <taxon>Actinomycetes</taxon>
        <taxon>Micrococcales</taxon>
        <taxon>Micrococcaceae</taxon>
        <taxon>Kocuria</taxon>
    </lineage>
</organism>
<reference evidence="1 2" key="1">
    <citation type="submission" date="2014-09" db="EMBL/GenBank/DDBJ databases">
        <title>High-quality draft genome sequence of Kocuria marina SO9-6, an actinobacterium isolated from a copper mine.</title>
        <authorList>
            <person name="Castro D.B."/>
            <person name="Pereira L.B."/>
            <person name="Silva M.V."/>
            <person name="Silva B.P."/>
            <person name="Zanardi B.R."/>
            <person name="Carlos C."/>
            <person name="Belgini D.R."/>
            <person name="Limache E.G."/>
            <person name="Lacerda G.V."/>
            <person name="Nery M.B."/>
            <person name="Gomes M.B."/>
            <person name="Souza S."/>
            <person name="Silva T.M."/>
            <person name="Rodrigues V.D."/>
            <person name="Paulino L.C."/>
            <person name="Vicentini R."/>
            <person name="Ferraz L.F."/>
            <person name="Ottoboni L.M."/>
        </authorList>
    </citation>
    <scope>NUCLEOTIDE SEQUENCE [LARGE SCALE GENOMIC DNA]</scope>
    <source>
        <strain evidence="1 2">SO9-6</strain>
    </source>
</reference>
<evidence type="ECO:0000313" key="1">
    <source>
        <dbReference type="EMBL" id="KHE75621.1"/>
    </source>
</evidence>
<sequence length="173" mass="18750">MSTAPHTGKSPNAGRMGKAAEYLVASFCILITQGRLNVSTSMVDDEGVDLVFHQSEGTATLAVQIKARMLSGSAAGRGRFLANVRSETFTARKDLAMLFVAVDDEQGRLDTAWLVPSAAFQERVGAATGQNKYRFSASLKAGTQDRWAPYRLEPLELPGAILHFLDELESSDR</sequence>
<dbReference type="Gene3D" id="3.40.1350.10">
    <property type="match status" value="1"/>
</dbReference>
<dbReference type="AlphaFoldDB" id="A0A0B0DC95"/>
<protein>
    <recommendedName>
        <fullName evidence="3">DUF4365 domain-containing protein</fullName>
    </recommendedName>
</protein>
<evidence type="ECO:0008006" key="3">
    <source>
        <dbReference type="Google" id="ProtNLM"/>
    </source>
</evidence>
<dbReference type="eggNOG" id="ENOG5033XHA">
    <property type="taxonomic scope" value="Bacteria"/>
</dbReference>
<dbReference type="STRING" id="223184.AS25_00115"/>
<dbReference type="EMBL" id="JROM01000002">
    <property type="protein sequence ID" value="KHE75621.1"/>
    <property type="molecule type" value="Genomic_DNA"/>
</dbReference>
<gene>
    <name evidence="1" type="ORF">AS25_00115</name>
</gene>
<accession>A0A0B0DC95</accession>
<dbReference type="InterPro" id="IPR011856">
    <property type="entry name" value="tRNA_endonuc-like_dom_sf"/>
</dbReference>
<proteinExistence type="predicted"/>
<dbReference type="Proteomes" id="UP000030664">
    <property type="component" value="Unassembled WGS sequence"/>
</dbReference>